<dbReference type="InterPro" id="IPR011992">
    <property type="entry name" value="EF-hand-dom_pair"/>
</dbReference>
<protein>
    <recommendedName>
        <fullName evidence="5">EF-hand domain-containing protein</fullName>
    </recommendedName>
</protein>
<dbReference type="PROSITE" id="PS50222">
    <property type="entry name" value="EF_HAND_2"/>
    <property type="match status" value="3"/>
</dbReference>
<dbReference type="Pfam" id="PF13202">
    <property type="entry name" value="EF-hand_5"/>
    <property type="match status" value="1"/>
</dbReference>
<feature type="region of interest" description="Disordered" evidence="4">
    <location>
        <begin position="260"/>
        <end position="282"/>
    </location>
</feature>
<keyword evidence="1" id="KW-0479">Metal-binding</keyword>
<evidence type="ECO:0000256" key="2">
    <source>
        <dbReference type="ARBA" id="ARBA00022737"/>
    </source>
</evidence>
<evidence type="ECO:0000256" key="4">
    <source>
        <dbReference type="SAM" id="MobiDB-lite"/>
    </source>
</evidence>
<feature type="region of interest" description="Disordered" evidence="4">
    <location>
        <begin position="430"/>
        <end position="480"/>
    </location>
</feature>
<evidence type="ECO:0000313" key="7">
    <source>
        <dbReference type="Proteomes" id="UP001189429"/>
    </source>
</evidence>
<dbReference type="Pfam" id="PF13499">
    <property type="entry name" value="EF-hand_7"/>
    <property type="match status" value="1"/>
</dbReference>
<feature type="region of interest" description="Disordered" evidence="4">
    <location>
        <begin position="340"/>
        <end position="385"/>
    </location>
</feature>
<feature type="compositionally biased region" description="Low complexity" evidence="4">
    <location>
        <begin position="447"/>
        <end position="474"/>
    </location>
</feature>
<comment type="caution">
    <text evidence="6">The sequence shown here is derived from an EMBL/GenBank/DDBJ whole genome shotgun (WGS) entry which is preliminary data.</text>
</comment>
<keyword evidence="7" id="KW-1185">Reference proteome</keyword>
<reference evidence="6" key="1">
    <citation type="submission" date="2023-10" db="EMBL/GenBank/DDBJ databases">
        <authorList>
            <person name="Chen Y."/>
            <person name="Shah S."/>
            <person name="Dougan E. K."/>
            <person name="Thang M."/>
            <person name="Chan C."/>
        </authorList>
    </citation>
    <scope>NUCLEOTIDE SEQUENCE [LARGE SCALE GENOMIC DNA]</scope>
</reference>
<proteinExistence type="predicted"/>
<dbReference type="PANTHER" id="PTHR45942">
    <property type="entry name" value="PROTEIN PHOSPATASE 3 REGULATORY SUBUNIT B ALPHA ISOFORM TYPE 1"/>
    <property type="match status" value="1"/>
</dbReference>
<dbReference type="PROSITE" id="PS00018">
    <property type="entry name" value="EF_HAND_1"/>
    <property type="match status" value="2"/>
</dbReference>
<evidence type="ECO:0000259" key="5">
    <source>
        <dbReference type="PROSITE" id="PS50222"/>
    </source>
</evidence>
<gene>
    <name evidence="6" type="ORF">PCOR1329_LOCUS49833</name>
</gene>
<dbReference type="SUPFAM" id="SSF47473">
    <property type="entry name" value="EF-hand"/>
    <property type="match status" value="1"/>
</dbReference>
<evidence type="ECO:0000256" key="3">
    <source>
        <dbReference type="ARBA" id="ARBA00022837"/>
    </source>
</evidence>
<feature type="compositionally biased region" description="Acidic residues" evidence="4">
    <location>
        <begin position="436"/>
        <end position="446"/>
    </location>
</feature>
<name>A0ABN9UMM2_9DINO</name>
<dbReference type="InterPro" id="IPR002048">
    <property type="entry name" value="EF_hand_dom"/>
</dbReference>
<organism evidence="6 7">
    <name type="scientific">Prorocentrum cordatum</name>
    <dbReference type="NCBI Taxonomy" id="2364126"/>
    <lineage>
        <taxon>Eukaryota</taxon>
        <taxon>Sar</taxon>
        <taxon>Alveolata</taxon>
        <taxon>Dinophyceae</taxon>
        <taxon>Prorocentrales</taxon>
        <taxon>Prorocentraceae</taxon>
        <taxon>Prorocentrum</taxon>
    </lineage>
</organism>
<dbReference type="CDD" id="cd00051">
    <property type="entry name" value="EFh"/>
    <property type="match status" value="2"/>
</dbReference>
<dbReference type="Proteomes" id="UP001189429">
    <property type="component" value="Unassembled WGS sequence"/>
</dbReference>
<keyword evidence="3" id="KW-0106">Calcium</keyword>
<keyword evidence="2" id="KW-0677">Repeat</keyword>
<dbReference type="EMBL" id="CAUYUJ010016036">
    <property type="protein sequence ID" value="CAK0861041.1"/>
    <property type="molecule type" value="Genomic_DNA"/>
</dbReference>
<feature type="domain" description="EF-hand" evidence="5">
    <location>
        <begin position="107"/>
        <end position="142"/>
    </location>
</feature>
<dbReference type="InterPro" id="IPR018247">
    <property type="entry name" value="EF_Hand_1_Ca_BS"/>
</dbReference>
<feature type="domain" description="EF-hand" evidence="5">
    <location>
        <begin position="69"/>
        <end position="104"/>
    </location>
</feature>
<feature type="domain" description="EF-hand" evidence="5">
    <location>
        <begin position="187"/>
        <end position="215"/>
    </location>
</feature>
<accession>A0ABN9UMM2</accession>
<sequence length="586" mass="65071">MFSQRRKLWINMADMRQSKTDLADHPQLAANGCYVNASLSWLNQDFSDMTDEQLESVTILSSIEEWMSSNRMRSKDVFRRLDTGLNGSIDVDEMMEGISRMFFEVPPTREQVANALRLVDSDGNGVVEYVEFDAVLVIVRERKVQQRQGSNFYMKKKADMSPAELAAEHFFVPMTRAMDTLGWNPAAFFKQFDKDGSGQLGVDELFQAAQTLGITLPERNVFKKGLMLVDPNFDGTIGLKELKRTLVLVRQALRKQAKETVESENPFVSNRTLGAPEREEEKGKTTTIFGLKAFVECLLKIGVGYLSFHGSAEQSQLPTHSKVIWLLGYLGSKLESHKTGTAAPRSRWAQTNPHSVKKQDSLFERTASGRPPLGPKDPASYELARRPMGINSDRWCKVQRRNYRSLSIIMNEAGPRLQAAMKDAVRRNENLNRGEDPDDAGDDSDSSSESSSAEQSEPRSPLASPGGSPSQAGSGRREGVNALDRLRRVIKDDKFAWALPPIKRVMLKAPRLFDSEPAAPPTLAGKSFARRSICAKCGAVPYKGWGKASCQACGLGEVILLECMSTLDPDELDELPALDRLLPTSA</sequence>
<dbReference type="SMART" id="SM00054">
    <property type="entry name" value="EFh"/>
    <property type="match status" value="4"/>
</dbReference>
<evidence type="ECO:0000313" key="6">
    <source>
        <dbReference type="EMBL" id="CAK0861041.1"/>
    </source>
</evidence>
<dbReference type="Gene3D" id="1.10.238.10">
    <property type="entry name" value="EF-hand"/>
    <property type="match status" value="2"/>
</dbReference>
<evidence type="ECO:0000256" key="1">
    <source>
        <dbReference type="ARBA" id="ARBA00022723"/>
    </source>
</evidence>